<dbReference type="InterPro" id="IPR039418">
    <property type="entry name" value="LexA-like"/>
</dbReference>
<dbReference type="InterPro" id="IPR036286">
    <property type="entry name" value="LexA/Signal_pep-like_sf"/>
</dbReference>
<proteinExistence type="predicted"/>
<dbReference type="CDD" id="cd00093">
    <property type="entry name" value="HTH_XRE"/>
    <property type="match status" value="1"/>
</dbReference>
<evidence type="ECO:0000256" key="2">
    <source>
        <dbReference type="ARBA" id="ARBA00023125"/>
    </source>
</evidence>
<evidence type="ECO:0000256" key="1">
    <source>
        <dbReference type="ARBA" id="ARBA00023015"/>
    </source>
</evidence>
<keyword evidence="1" id="KW-0805">Transcription regulation</keyword>
<dbReference type="PROSITE" id="PS50943">
    <property type="entry name" value="HTH_CROC1"/>
    <property type="match status" value="1"/>
</dbReference>
<dbReference type="SMART" id="SM00530">
    <property type="entry name" value="HTH_XRE"/>
    <property type="match status" value="1"/>
</dbReference>
<keyword evidence="2" id="KW-0238">DNA-binding</keyword>
<dbReference type="CDD" id="cd06529">
    <property type="entry name" value="S24_LexA-like"/>
    <property type="match status" value="1"/>
</dbReference>
<gene>
    <name evidence="5" type="ORF">AU492_04000</name>
    <name evidence="6" type="ORF">EC392_03680</name>
</gene>
<dbReference type="PANTHER" id="PTHR40661:SF3">
    <property type="entry name" value="FELS-1 PROPHAGE TRANSCRIPTIONAL REGULATOR"/>
    <property type="match status" value="1"/>
</dbReference>
<evidence type="ECO:0000313" key="5">
    <source>
        <dbReference type="EMBL" id="RAT36631.1"/>
    </source>
</evidence>
<name>A0A3N0URV4_9GAMM</name>
<evidence type="ECO:0000313" key="6">
    <source>
        <dbReference type="EMBL" id="ROH83290.1"/>
    </source>
</evidence>
<dbReference type="EMBL" id="RJUJ01000003">
    <property type="protein sequence ID" value="ROH83290.1"/>
    <property type="molecule type" value="Genomic_DNA"/>
</dbReference>
<evidence type="ECO:0000256" key="3">
    <source>
        <dbReference type="ARBA" id="ARBA00023163"/>
    </source>
</evidence>
<reference evidence="5 7" key="1">
    <citation type="submission" date="2016-02" db="EMBL/GenBank/DDBJ databases">
        <title>Species-wide whole genome sequencing reveals diversity, host range in Lonsdalea quercina.</title>
        <authorList>
            <person name="Li Y."/>
        </authorList>
    </citation>
    <scope>NUCLEOTIDE SEQUENCE [LARGE SCALE GENOMIC DNA]</scope>
    <source>
        <strain evidence="5 7">CFCC 12721</strain>
    </source>
</reference>
<feature type="domain" description="HTH cro/C1-type" evidence="4">
    <location>
        <begin position="13"/>
        <end position="67"/>
    </location>
</feature>
<dbReference type="Proteomes" id="UP000274511">
    <property type="component" value="Unassembled WGS sequence"/>
</dbReference>
<evidence type="ECO:0000313" key="7">
    <source>
        <dbReference type="Proteomes" id="UP000250186"/>
    </source>
</evidence>
<dbReference type="Pfam" id="PF00717">
    <property type="entry name" value="Peptidase_S24"/>
    <property type="match status" value="1"/>
</dbReference>
<evidence type="ECO:0000313" key="8">
    <source>
        <dbReference type="Proteomes" id="UP000274511"/>
    </source>
</evidence>
<sequence>MNGKNRLTTASRIAQLLTEKDWNQSILARKLTISPQAVQGWVSGRTTPRGSHLQKLSQVSGYPEHWFFMPREDDKDTVISPNMSPAAPLPVKRPECQRYRVDMLAVQVSAGNGIVSSSEFVETVKAIEYTHEQARMLFGGKPASAIKMVTVKGDSMASTIEPGDMIFVDVSVNTFDGDGIYVFVFGNMLYVKRLQMLKHRLLVLSDNPKYQSWHIEDGEQEELHIIAKVLLSQSVNFKRFG</sequence>
<dbReference type="GeneID" id="61122759"/>
<dbReference type="AlphaFoldDB" id="A0A3N0URV4"/>
<keyword evidence="7" id="KW-1185">Reference proteome</keyword>
<dbReference type="InterPro" id="IPR001387">
    <property type="entry name" value="Cro/C1-type_HTH"/>
</dbReference>
<dbReference type="EMBL" id="LUSW01000006">
    <property type="protein sequence ID" value="RAT36631.1"/>
    <property type="molecule type" value="Genomic_DNA"/>
</dbReference>
<evidence type="ECO:0000259" key="4">
    <source>
        <dbReference type="PROSITE" id="PS50943"/>
    </source>
</evidence>
<dbReference type="SUPFAM" id="SSF47413">
    <property type="entry name" value="lambda repressor-like DNA-binding domains"/>
    <property type="match status" value="1"/>
</dbReference>
<dbReference type="OrthoDB" id="9791537at2"/>
<dbReference type="RefSeq" id="WP_085688059.1">
    <property type="nucleotide sequence ID" value="NZ_CP065534.1"/>
</dbReference>
<dbReference type="SUPFAM" id="SSF51306">
    <property type="entry name" value="LexA/Signal peptidase"/>
    <property type="match status" value="1"/>
</dbReference>
<dbReference type="GO" id="GO:0003677">
    <property type="term" value="F:DNA binding"/>
    <property type="evidence" value="ECO:0007669"/>
    <property type="project" value="UniProtKB-KW"/>
</dbReference>
<dbReference type="Gene3D" id="2.10.109.10">
    <property type="entry name" value="Umud Fragment, subunit A"/>
    <property type="match status" value="1"/>
</dbReference>
<dbReference type="PANTHER" id="PTHR40661">
    <property type="match status" value="1"/>
</dbReference>
<reference evidence="6 8" key="2">
    <citation type="submission" date="2018-10" db="EMBL/GenBank/DDBJ databases">
        <title>New species genome.</title>
        <authorList>
            <person name="Li Y."/>
        </authorList>
    </citation>
    <scope>NUCLEOTIDE SEQUENCE [LARGE SCALE GENOMIC DNA]</scope>
    <source>
        <strain evidence="6 8">L6_4B</strain>
    </source>
</reference>
<dbReference type="InterPro" id="IPR010982">
    <property type="entry name" value="Lambda_DNA-bd_dom_sf"/>
</dbReference>
<dbReference type="Proteomes" id="UP000250186">
    <property type="component" value="Unassembled WGS sequence"/>
</dbReference>
<comment type="caution">
    <text evidence="6">The sequence shown here is derived from an EMBL/GenBank/DDBJ whole genome shotgun (WGS) entry which is preliminary data.</text>
</comment>
<keyword evidence="3" id="KW-0804">Transcription</keyword>
<protein>
    <submittedName>
        <fullName evidence="6">Helix-turn-helix transcriptional regulator</fullName>
    </submittedName>
</protein>
<accession>A0A3N0URV4</accession>
<organism evidence="6 8">
    <name type="scientific">Lonsdalea populi</name>
    <dbReference type="NCBI Taxonomy" id="1172565"/>
    <lineage>
        <taxon>Bacteria</taxon>
        <taxon>Pseudomonadati</taxon>
        <taxon>Pseudomonadota</taxon>
        <taxon>Gammaproteobacteria</taxon>
        <taxon>Enterobacterales</taxon>
        <taxon>Pectobacteriaceae</taxon>
        <taxon>Lonsdalea</taxon>
    </lineage>
</organism>
<dbReference type="Pfam" id="PF01381">
    <property type="entry name" value="HTH_3"/>
    <property type="match status" value="1"/>
</dbReference>
<dbReference type="STRING" id="1172565.AU508_02000"/>
<dbReference type="InterPro" id="IPR015927">
    <property type="entry name" value="Peptidase_S24_S26A/B/C"/>
</dbReference>
<dbReference type="Gene3D" id="1.10.260.40">
    <property type="entry name" value="lambda repressor-like DNA-binding domains"/>
    <property type="match status" value="1"/>
</dbReference>